<dbReference type="CDD" id="cd06342">
    <property type="entry name" value="PBP1_ABC_LIVBP-like"/>
    <property type="match status" value="1"/>
</dbReference>
<dbReference type="Pfam" id="PF13458">
    <property type="entry name" value="Peripla_BP_6"/>
    <property type="match status" value="1"/>
</dbReference>
<feature type="signal peptide" evidence="3">
    <location>
        <begin position="1"/>
        <end position="21"/>
    </location>
</feature>
<dbReference type="PANTHER" id="PTHR47151">
    <property type="entry name" value="LEU/ILE/VAL-BINDING ABC TRANSPORTER SUBUNIT"/>
    <property type="match status" value="1"/>
</dbReference>
<sequence>MAKARHAALLAVLTVIPLATAGCSSGGSGSSEDPSLFNAPKLYAEAADPKGDGRAQCKNISVGYVGTINGVNAALGQNILRGAELAVKLHNQANADCQIELKQFETEGKPEKTGAAVDKVVADSSVLGVVGTSFSGEGKVAGGLFNKAKLVQITPSATNPSLADNGWDTFFRALASDAAQGPAAAKLMTVKLESQRVCVVSDDSPYGTDLGKAVVDALGDKSVCTVKVKQGQTEFGSVVDKIQTEKPDTVFYSGYYPEAGPLANQLDAAGVQVKFVGPDGIKNEEYLQAAGKAAARSFFTCPCVPETNFKDFTTAYQKLEGQEPGTYAVEAYDAMTILIAGIDKGISDRQGLLDFVKTYTGQGLTKRFKWAEKGELIETPVWGYKVENGKIVNYGQIS</sequence>
<gene>
    <name evidence="5" type="ORF">SAMN05421504_110282</name>
</gene>
<reference evidence="5 6" key="1">
    <citation type="submission" date="2016-10" db="EMBL/GenBank/DDBJ databases">
        <authorList>
            <person name="de Groot N.N."/>
        </authorList>
    </citation>
    <scope>NUCLEOTIDE SEQUENCE [LARGE SCALE GENOMIC DNA]</scope>
    <source>
        <strain evidence="5 6">CPCC 202699</strain>
    </source>
</reference>
<dbReference type="InterPro" id="IPR028082">
    <property type="entry name" value="Peripla_BP_I"/>
</dbReference>
<name>A0A1H3R5P9_9PSEU</name>
<keyword evidence="6" id="KW-1185">Reference proteome</keyword>
<dbReference type="PANTHER" id="PTHR47151:SF2">
    <property type="entry name" value="AMINO ACID BINDING PROTEIN"/>
    <property type="match status" value="1"/>
</dbReference>
<dbReference type="InterPro" id="IPR028081">
    <property type="entry name" value="Leu-bd"/>
</dbReference>
<accession>A0A1H3R5P9</accession>
<dbReference type="STRING" id="589385.SAMN05421504_110282"/>
<dbReference type="Proteomes" id="UP000199515">
    <property type="component" value="Unassembled WGS sequence"/>
</dbReference>
<evidence type="ECO:0000256" key="1">
    <source>
        <dbReference type="ARBA" id="ARBA00010062"/>
    </source>
</evidence>
<organism evidence="5 6">
    <name type="scientific">Amycolatopsis xylanica</name>
    <dbReference type="NCBI Taxonomy" id="589385"/>
    <lineage>
        <taxon>Bacteria</taxon>
        <taxon>Bacillati</taxon>
        <taxon>Actinomycetota</taxon>
        <taxon>Actinomycetes</taxon>
        <taxon>Pseudonocardiales</taxon>
        <taxon>Pseudonocardiaceae</taxon>
        <taxon>Amycolatopsis</taxon>
    </lineage>
</organism>
<dbReference type="EMBL" id="FNON01000010">
    <property type="protein sequence ID" value="SDZ20843.1"/>
    <property type="molecule type" value="Genomic_DNA"/>
</dbReference>
<keyword evidence="2 3" id="KW-0732">Signal</keyword>
<evidence type="ECO:0000313" key="5">
    <source>
        <dbReference type="EMBL" id="SDZ20843.1"/>
    </source>
</evidence>
<evidence type="ECO:0000259" key="4">
    <source>
        <dbReference type="Pfam" id="PF13458"/>
    </source>
</evidence>
<dbReference type="RefSeq" id="WP_245757659.1">
    <property type="nucleotide sequence ID" value="NZ_FNON01000010.1"/>
</dbReference>
<protein>
    <submittedName>
        <fullName evidence="5">Branched-chain amino acid transport system substrate-binding protein</fullName>
    </submittedName>
</protein>
<feature type="domain" description="Leucine-binding protein" evidence="4">
    <location>
        <begin position="60"/>
        <end position="389"/>
    </location>
</feature>
<evidence type="ECO:0000256" key="2">
    <source>
        <dbReference type="ARBA" id="ARBA00022729"/>
    </source>
</evidence>
<dbReference type="SUPFAM" id="SSF53822">
    <property type="entry name" value="Periplasmic binding protein-like I"/>
    <property type="match status" value="1"/>
</dbReference>
<proteinExistence type="inferred from homology"/>
<feature type="chain" id="PRO_5011547256" evidence="3">
    <location>
        <begin position="22"/>
        <end position="398"/>
    </location>
</feature>
<dbReference type="Gene3D" id="3.40.50.2300">
    <property type="match status" value="2"/>
</dbReference>
<comment type="similarity">
    <text evidence="1">Belongs to the leucine-binding protein family.</text>
</comment>
<evidence type="ECO:0000256" key="3">
    <source>
        <dbReference type="SAM" id="SignalP"/>
    </source>
</evidence>
<dbReference type="PROSITE" id="PS51257">
    <property type="entry name" value="PROKAR_LIPOPROTEIN"/>
    <property type="match status" value="1"/>
</dbReference>
<evidence type="ECO:0000313" key="6">
    <source>
        <dbReference type="Proteomes" id="UP000199515"/>
    </source>
</evidence>
<dbReference type="AlphaFoldDB" id="A0A1H3R5P9"/>